<dbReference type="RefSeq" id="WP_370397401.1">
    <property type="nucleotide sequence ID" value="NZ_JALBUT010000007.1"/>
</dbReference>
<dbReference type="Proteomes" id="UP001275932">
    <property type="component" value="Unassembled WGS sequence"/>
</dbReference>
<evidence type="ECO:0000256" key="2">
    <source>
        <dbReference type="ARBA" id="ARBA00022692"/>
    </source>
</evidence>
<sequence>MIYFILTVFFTLAVSAFCSLLEAMVLSTKPSEIEQLKKVSKRRGELLDLFVKQIDRTSSAILSLNTIANTFGATLAGILFATHLSKYFQSDIYSKYAFPALLTIAILTFSEIFPKNIGVYYRASLQPYFIYPLYWVRVLMYPFSIFMSKLLSMITRGRQVNSSSDDEIKLLAEKGAKDGFLSIQEKELISNTLTLDDTYISEIMTPRTVIAALDESQTVGEVLSSGKAVPFARMPVYRETIDNIVGVVRRRDLLLAKANDEYSRKVGDFVKEVAFVPENGSSLSVLRQLIKKHQHLGIVVDEYGSLTGVITLEDIFEHLLGSEIFETDDIAVDMRELALRRKKMKSKTQR</sequence>
<evidence type="ECO:0000313" key="12">
    <source>
        <dbReference type="EMBL" id="MDX8415948.1"/>
    </source>
</evidence>
<dbReference type="PANTHER" id="PTHR22777:SF4">
    <property type="entry name" value="UPF0053 PROTEIN SLL1254"/>
    <property type="match status" value="1"/>
</dbReference>
<feature type="domain" description="CNNM transmembrane" evidence="11">
    <location>
        <begin position="1"/>
        <end position="185"/>
    </location>
</feature>
<dbReference type="PROSITE" id="PS51846">
    <property type="entry name" value="CNNM"/>
    <property type="match status" value="1"/>
</dbReference>
<feature type="transmembrane region" description="Helical" evidence="9">
    <location>
        <begin position="96"/>
        <end position="113"/>
    </location>
</feature>
<gene>
    <name evidence="12" type="ORF">MOX91_07140</name>
</gene>
<evidence type="ECO:0000256" key="1">
    <source>
        <dbReference type="ARBA" id="ARBA00004141"/>
    </source>
</evidence>
<keyword evidence="5 7" id="KW-0129">CBS domain</keyword>
<evidence type="ECO:0000256" key="5">
    <source>
        <dbReference type="ARBA" id="ARBA00023122"/>
    </source>
</evidence>
<keyword evidence="6 8" id="KW-0472">Membrane</keyword>
<dbReference type="PANTHER" id="PTHR22777">
    <property type="entry name" value="HEMOLYSIN-RELATED"/>
    <property type="match status" value="1"/>
</dbReference>
<feature type="domain" description="CBS" evidence="10">
    <location>
        <begin position="269"/>
        <end position="327"/>
    </location>
</feature>
<dbReference type="EMBL" id="JALBUT010000007">
    <property type="protein sequence ID" value="MDX8415948.1"/>
    <property type="molecule type" value="Genomic_DNA"/>
</dbReference>
<name>A0ABU4WJK8_9BACT</name>
<evidence type="ECO:0000313" key="13">
    <source>
        <dbReference type="Proteomes" id="UP001275932"/>
    </source>
</evidence>
<accession>A0ABU4WJK8</accession>
<comment type="caution">
    <text evidence="12">The sequence shown here is derived from an EMBL/GenBank/DDBJ whole genome shotgun (WGS) entry which is preliminary data.</text>
</comment>
<dbReference type="InterPro" id="IPR046342">
    <property type="entry name" value="CBS_dom_sf"/>
</dbReference>
<dbReference type="Pfam" id="PF01595">
    <property type="entry name" value="CNNM"/>
    <property type="match status" value="1"/>
</dbReference>
<dbReference type="Pfam" id="PF00571">
    <property type="entry name" value="CBS"/>
    <property type="match status" value="1"/>
</dbReference>
<reference evidence="12 13" key="1">
    <citation type="submission" date="2022-03" db="EMBL/GenBank/DDBJ databases">
        <title>Novel taxa within the pig intestine.</title>
        <authorList>
            <person name="Wylensek D."/>
            <person name="Bishof K."/>
            <person name="Afrizal A."/>
            <person name="Clavel T."/>
        </authorList>
    </citation>
    <scope>NUCLEOTIDE SEQUENCE [LARGE SCALE GENOMIC DNA]</scope>
    <source>
        <strain evidence="12 13">CLA-KB-P66</strain>
    </source>
</reference>
<keyword evidence="13" id="KW-1185">Reference proteome</keyword>
<dbReference type="PROSITE" id="PS51371">
    <property type="entry name" value="CBS"/>
    <property type="match status" value="2"/>
</dbReference>
<keyword evidence="4 8" id="KW-1133">Transmembrane helix</keyword>
<evidence type="ECO:0000256" key="9">
    <source>
        <dbReference type="SAM" id="Phobius"/>
    </source>
</evidence>
<evidence type="ECO:0000256" key="8">
    <source>
        <dbReference type="PROSITE-ProRule" id="PRU01193"/>
    </source>
</evidence>
<dbReference type="SUPFAM" id="SSF54631">
    <property type="entry name" value="CBS-domain pair"/>
    <property type="match status" value="1"/>
</dbReference>
<evidence type="ECO:0000256" key="4">
    <source>
        <dbReference type="ARBA" id="ARBA00022989"/>
    </source>
</evidence>
<evidence type="ECO:0000256" key="6">
    <source>
        <dbReference type="ARBA" id="ARBA00023136"/>
    </source>
</evidence>
<dbReference type="InterPro" id="IPR044751">
    <property type="entry name" value="Ion_transp-like_CBS"/>
</dbReference>
<protein>
    <submittedName>
        <fullName evidence="12">Hemolysin family protein</fullName>
    </submittedName>
</protein>
<feature type="transmembrane region" description="Helical" evidence="9">
    <location>
        <begin position="60"/>
        <end position="84"/>
    </location>
</feature>
<evidence type="ECO:0000259" key="10">
    <source>
        <dbReference type="PROSITE" id="PS51371"/>
    </source>
</evidence>
<keyword evidence="3" id="KW-0677">Repeat</keyword>
<evidence type="ECO:0000259" key="11">
    <source>
        <dbReference type="PROSITE" id="PS51846"/>
    </source>
</evidence>
<organism evidence="12 13">
    <name type="scientific">Intestinicryptomonas porci</name>
    <dbReference type="NCBI Taxonomy" id="2926320"/>
    <lineage>
        <taxon>Bacteria</taxon>
        <taxon>Pseudomonadati</taxon>
        <taxon>Verrucomicrobiota</taxon>
        <taxon>Opitutia</taxon>
        <taxon>Opitutales</taxon>
        <taxon>Intestinicryptomonaceae</taxon>
        <taxon>Intestinicryptomonas</taxon>
    </lineage>
</organism>
<dbReference type="Gene3D" id="3.10.580.10">
    <property type="entry name" value="CBS-domain"/>
    <property type="match status" value="1"/>
</dbReference>
<dbReference type="InterPro" id="IPR002550">
    <property type="entry name" value="CNNM"/>
</dbReference>
<proteinExistence type="predicted"/>
<comment type="subcellular location">
    <subcellularLocation>
        <location evidence="1">Membrane</location>
        <topology evidence="1">Multi-pass membrane protein</topology>
    </subcellularLocation>
</comment>
<evidence type="ECO:0000256" key="7">
    <source>
        <dbReference type="PROSITE-ProRule" id="PRU00703"/>
    </source>
</evidence>
<dbReference type="CDD" id="cd04590">
    <property type="entry name" value="CBS_pair_CorC_HlyC_assoc"/>
    <property type="match status" value="1"/>
</dbReference>
<evidence type="ECO:0000256" key="3">
    <source>
        <dbReference type="ARBA" id="ARBA00022737"/>
    </source>
</evidence>
<keyword evidence="2 8" id="KW-0812">Transmembrane</keyword>
<feature type="domain" description="CBS" evidence="10">
    <location>
        <begin position="204"/>
        <end position="266"/>
    </location>
</feature>
<feature type="transmembrane region" description="Helical" evidence="9">
    <location>
        <begin position="133"/>
        <end position="151"/>
    </location>
</feature>
<dbReference type="InterPro" id="IPR000644">
    <property type="entry name" value="CBS_dom"/>
</dbReference>